<sequence length="244" mass="27827">MDTKASISEELTALYKEGVVVVSDLQSEDSKKDFTFEYQNWYTKAIRVVELLAQDRLTEFKSYYEIDPKRKSMGYGTYYIQDFLKGVAPNKHRHPGFNTRNQTAQNLMNQLAIVNSLVGRISSILTNIDSELMADIQDAELETARKLIKVSLRAAGSLTGVIIENHLQKLAKTHNITSRKKNPTISDLNDPLKNEGIFDTPTWRKVTYLADIRNICSHKKDIEPTKEQVNELIDGANWLVKNTF</sequence>
<proteinExistence type="predicted"/>
<dbReference type="RefSeq" id="WP_189379572.1">
    <property type="nucleotide sequence ID" value="NZ_BNAH01000019.1"/>
</dbReference>
<gene>
    <name evidence="1" type="ORF">GCM10011501_34700</name>
</gene>
<name>A0ABQ3J2R0_9GAMM</name>
<comment type="caution">
    <text evidence="1">The sequence shown here is derived from an EMBL/GenBank/DDBJ whole genome shotgun (WGS) entry which is preliminary data.</text>
</comment>
<protein>
    <recommendedName>
        <fullName evidence="3">DUF4145 domain-containing protein</fullName>
    </recommendedName>
</protein>
<evidence type="ECO:0000313" key="1">
    <source>
        <dbReference type="EMBL" id="GHF02346.1"/>
    </source>
</evidence>
<accession>A0ABQ3J2R0</accession>
<evidence type="ECO:0000313" key="2">
    <source>
        <dbReference type="Proteomes" id="UP000626370"/>
    </source>
</evidence>
<reference evidence="2" key="1">
    <citation type="journal article" date="2019" name="Int. J. Syst. Evol. Microbiol.">
        <title>The Global Catalogue of Microorganisms (GCM) 10K type strain sequencing project: providing services to taxonomists for standard genome sequencing and annotation.</title>
        <authorList>
            <consortium name="The Broad Institute Genomics Platform"/>
            <consortium name="The Broad Institute Genome Sequencing Center for Infectious Disease"/>
            <person name="Wu L."/>
            <person name="Ma J."/>
        </authorList>
    </citation>
    <scope>NUCLEOTIDE SEQUENCE [LARGE SCALE GENOMIC DNA]</scope>
    <source>
        <strain evidence="2">CGMCC 1.15922</strain>
    </source>
</reference>
<keyword evidence="2" id="KW-1185">Reference proteome</keyword>
<dbReference type="EMBL" id="BNAH01000019">
    <property type="protein sequence ID" value="GHF02346.1"/>
    <property type="molecule type" value="Genomic_DNA"/>
</dbReference>
<dbReference type="Proteomes" id="UP000626370">
    <property type="component" value="Unassembled WGS sequence"/>
</dbReference>
<organism evidence="1 2">
    <name type="scientific">Thalassotalea profundi</name>
    <dbReference type="NCBI Taxonomy" id="2036687"/>
    <lineage>
        <taxon>Bacteria</taxon>
        <taxon>Pseudomonadati</taxon>
        <taxon>Pseudomonadota</taxon>
        <taxon>Gammaproteobacteria</taxon>
        <taxon>Alteromonadales</taxon>
        <taxon>Colwelliaceae</taxon>
        <taxon>Thalassotalea</taxon>
    </lineage>
</organism>
<evidence type="ECO:0008006" key="3">
    <source>
        <dbReference type="Google" id="ProtNLM"/>
    </source>
</evidence>